<keyword evidence="1" id="KW-1133">Transmembrane helix</keyword>
<feature type="transmembrane region" description="Helical" evidence="1">
    <location>
        <begin position="126"/>
        <end position="157"/>
    </location>
</feature>
<keyword evidence="1" id="KW-0472">Membrane</keyword>
<dbReference type="Proteomes" id="UP000322530">
    <property type="component" value="Unassembled WGS sequence"/>
</dbReference>
<dbReference type="Pfam" id="PF12730">
    <property type="entry name" value="ABC2_membrane_4"/>
    <property type="match status" value="1"/>
</dbReference>
<name>A0A5A5TKH4_9CHLR</name>
<dbReference type="RefSeq" id="WP_149404746.1">
    <property type="nucleotide sequence ID" value="NZ_BIXY01000184.1"/>
</dbReference>
<feature type="transmembrane region" description="Helical" evidence="1">
    <location>
        <begin position="212"/>
        <end position="232"/>
    </location>
</feature>
<organism evidence="2 3">
    <name type="scientific">Dictyobacter arantiisoli</name>
    <dbReference type="NCBI Taxonomy" id="2014874"/>
    <lineage>
        <taxon>Bacteria</taxon>
        <taxon>Bacillati</taxon>
        <taxon>Chloroflexota</taxon>
        <taxon>Ktedonobacteria</taxon>
        <taxon>Ktedonobacterales</taxon>
        <taxon>Dictyobacteraceae</taxon>
        <taxon>Dictyobacter</taxon>
    </lineage>
</organism>
<proteinExistence type="predicted"/>
<reference evidence="2 3" key="1">
    <citation type="submission" date="2019-01" db="EMBL/GenBank/DDBJ databases">
        <title>Draft genome sequence of Dictyobacter sp. Uno17.</title>
        <authorList>
            <person name="Wang C.M."/>
            <person name="Zheng Y."/>
            <person name="Sakai Y."/>
            <person name="Abe K."/>
            <person name="Yokota A."/>
            <person name="Yabe S."/>
        </authorList>
    </citation>
    <scope>NUCLEOTIDE SEQUENCE [LARGE SCALE GENOMIC DNA]</scope>
    <source>
        <strain evidence="2 3">Uno17</strain>
    </source>
</reference>
<dbReference type="PANTHER" id="PTHR37305:SF1">
    <property type="entry name" value="MEMBRANE PROTEIN"/>
    <property type="match status" value="1"/>
</dbReference>
<feature type="transmembrane region" description="Helical" evidence="1">
    <location>
        <begin position="52"/>
        <end position="71"/>
    </location>
</feature>
<keyword evidence="1" id="KW-0812">Transmembrane</keyword>
<keyword evidence="3" id="KW-1185">Reference proteome</keyword>
<evidence type="ECO:0000313" key="3">
    <source>
        <dbReference type="Proteomes" id="UP000322530"/>
    </source>
</evidence>
<evidence type="ECO:0000256" key="1">
    <source>
        <dbReference type="SAM" id="Phobius"/>
    </source>
</evidence>
<protein>
    <recommendedName>
        <fullName evidence="4">ABC transporter permease</fullName>
    </recommendedName>
</protein>
<comment type="caution">
    <text evidence="2">The sequence shown here is derived from an EMBL/GenBank/DDBJ whole genome shotgun (WGS) entry which is preliminary data.</text>
</comment>
<feature type="transmembrane region" description="Helical" evidence="1">
    <location>
        <begin position="274"/>
        <end position="295"/>
    </location>
</feature>
<dbReference type="EMBL" id="BIXY01000184">
    <property type="protein sequence ID" value="GCF11957.1"/>
    <property type="molecule type" value="Genomic_DNA"/>
</dbReference>
<dbReference type="OrthoDB" id="157738at2"/>
<feature type="transmembrane region" description="Helical" evidence="1">
    <location>
        <begin position="177"/>
        <end position="200"/>
    </location>
</feature>
<accession>A0A5A5TKH4</accession>
<dbReference type="PANTHER" id="PTHR37305">
    <property type="entry name" value="INTEGRAL MEMBRANE PROTEIN-RELATED"/>
    <property type="match status" value="1"/>
</dbReference>
<sequence length="302" mass="32716">MSKLSTKPGEQQRTMPARNATVVMGNQDFMSVLGRSIVGELYKIRRRAMSKILSTIAIAIILLVLFSTFSTSSHTLPTALSTALATINFMGPILFIILAGSVVGGEYSEGTIRLMLTRGPTRLQYLCAKLGAILICIVLTVVTLILLAIIVWMLLSLPAGIYRDASVLSNYWPLRMGLYLLVTILNLFIYSVLAACLATWGKASGVGITGILIWWFLENILSSVINLIGNSIHNAFGTFVSKLPDYFIGNNLAALRANQQSALFGGAPATISDLQAGIVVAVYLIATASISWWILKNRDITN</sequence>
<evidence type="ECO:0008006" key="4">
    <source>
        <dbReference type="Google" id="ProtNLM"/>
    </source>
</evidence>
<gene>
    <name evidence="2" type="ORF">KDI_55210</name>
</gene>
<feature type="transmembrane region" description="Helical" evidence="1">
    <location>
        <begin position="83"/>
        <end position="105"/>
    </location>
</feature>
<dbReference type="AlphaFoldDB" id="A0A5A5TKH4"/>
<evidence type="ECO:0000313" key="2">
    <source>
        <dbReference type="EMBL" id="GCF11957.1"/>
    </source>
</evidence>